<protein>
    <submittedName>
        <fullName evidence="3">G2606 protein</fullName>
    </submittedName>
</protein>
<evidence type="ECO:0000256" key="2">
    <source>
        <dbReference type="SAM" id="Phobius"/>
    </source>
</evidence>
<sequence>MAELMTHTRHAVPGLCSKQTVGWPRAPQPITARRLHRERLLSCRAASTSNSSGNQSKEAGSSAEAFSKAAGRRIKQTFTVVEDGVKRAASGVNSRFDVSGKASRAAHGVKEQAEAVEYKLGLKRKLRIFAEDTQRRLPKWRKQYAAFSKTTAGQAAFFAGLFVLCYTGLLFRLLNLLFILWWLAPLVILPLLNAASRQASAQARESQAKRQARQNPFFSAFAQAQQQQQRQRQQQQRGARSPGFGAGGPGSGAGRAGFGSRGASDEGPVIDVEYSTVDED</sequence>
<accession>A0ABP1FKT7</accession>
<evidence type="ECO:0000256" key="1">
    <source>
        <dbReference type="SAM" id="MobiDB-lite"/>
    </source>
</evidence>
<organism evidence="3 4">
    <name type="scientific">Coccomyxa viridis</name>
    <dbReference type="NCBI Taxonomy" id="1274662"/>
    <lineage>
        <taxon>Eukaryota</taxon>
        <taxon>Viridiplantae</taxon>
        <taxon>Chlorophyta</taxon>
        <taxon>core chlorophytes</taxon>
        <taxon>Trebouxiophyceae</taxon>
        <taxon>Trebouxiophyceae incertae sedis</taxon>
        <taxon>Coccomyxaceae</taxon>
        <taxon>Coccomyxa</taxon>
    </lineage>
</organism>
<dbReference type="PANTHER" id="PTHR36356">
    <property type="entry name" value="EXPRESSED PROTEIN"/>
    <property type="match status" value="1"/>
</dbReference>
<keyword evidence="2" id="KW-0472">Membrane</keyword>
<gene>
    <name evidence="3" type="primary">g2606</name>
    <name evidence="3" type="ORF">VP750_LOCUS2227</name>
</gene>
<feature type="compositionally biased region" description="Low complexity" evidence="1">
    <location>
        <begin position="223"/>
        <end position="243"/>
    </location>
</feature>
<dbReference type="EMBL" id="CAXHTA020000004">
    <property type="protein sequence ID" value="CAL5220568.1"/>
    <property type="molecule type" value="Genomic_DNA"/>
</dbReference>
<name>A0ABP1FKT7_9CHLO</name>
<reference evidence="3 4" key="1">
    <citation type="submission" date="2024-06" db="EMBL/GenBank/DDBJ databases">
        <authorList>
            <person name="Kraege A."/>
            <person name="Thomma B."/>
        </authorList>
    </citation>
    <scope>NUCLEOTIDE SEQUENCE [LARGE SCALE GENOMIC DNA]</scope>
</reference>
<feature type="region of interest" description="Disordered" evidence="1">
    <location>
        <begin position="44"/>
        <end position="64"/>
    </location>
</feature>
<feature type="compositionally biased region" description="Polar residues" evidence="1">
    <location>
        <begin position="45"/>
        <end position="59"/>
    </location>
</feature>
<feature type="transmembrane region" description="Helical" evidence="2">
    <location>
        <begin position="144"/>
        <end position="164"/>
    </location>
</feature>
<feature type="region of interest" description="Disordered" evidence="1">
    <location>
        <begin position="223"/>
        <end position="280"/>
    </location>
</feature>
<evidence type="ECO:0000313" key="3">
    <source>
        <dbReference type="EMBL" id="CAL5220568.1"/>
    </source>
</evidence>
<feature type="transmembrane region" description="Helical" evidence="2">
    <location>
        <begin position="170"/>
        <end position="192"/>
    </location>
</feature>
<comment type="caution">
    <text evidence="3">The sequence shown here is derived from an EMBL/GenBank/DDBJ whole genome shotgun (WGS) entry which is preliminary data.</text>
</comment>
<keyword evidence="4" id="KW-1185">Reference proteome</keyword>
<dbReference type="PANTHER" id="PTHR36356:SF1">
    <property type="entry name" value="EXPRESSED PROTEIN"/>
    <property type="match status" value="1"/>
</dbReference>
<keyword evidence="2" id="KW-0812">Transmembrane</keyword>
<keyword evidence="2" id="KW-1133">Transmembrane helix</keyword>
<evidence type="ECO:0000313" key="4">
    <source>
        <dbReference type="Proteomes" id="UP001497392"/>
    </source>
</evidence>
<feature type="compositionally biased region" description="Gly residues" evidence="1">
    <location>
        <begin position="244"/>
        <end position="260"/>
    </location>
</feature>
<proteinExistence type="predicted"/>
<dbReference type="Proteomes" id="UP001497392">
    <property type="component" value="Unassembled WGS sequence"/>
</dbReference>